<keyword evidence="1" id="KW-0812">Transmembrane</keyword>
<evidence type="ECO:0000313" key="2">
    <source>
        <dbReference type="EMBL" id="PXX07713.1"/>
    </source>
</evidence>
<feature type="transmembrane region" description="Helical" evidence="1">
    <location>
        <begin position="74"/>
        <end position="92"/>
    </location>
</feature>
<comment type="caution">
    <text evidence="2">The sequence shown here is derived from an EMBL/GenBank/DDBJ whole genome shotgun (WGS) entry which is preliminary data.</text>
</comment>
<feature type="transmembrane region" description="Helical" evidence="1">
    <location>
        <begin position="43"/>
        <end position="62"/>
    </location>
</feature>
<name>A0A318HF52_9MYCO</name>
<keyword evidence="3" id="KW-1185">Reference proteome</keyword>
<dbReference type="EMBL" id="QJJU01000010">
    <property type="protein sequence ID" value="PXX07713.1"/>
    <property type="molecule type" value="Genomic_DNA"/>
</dbReference>
<keyword evidence="1" id="KW-0472">Membrane</keyword>
<reference evidence="3" key="1">
    <citation type="submission" date="2018-05" db="EMBL/GenBank/DDBJ databases">
        <authorList>
            <person name="Deangelis K."/>
            <person name="Huntemann M."/>
            <person name="Clum A."/>
            <person name="Pillay M."/>
            <person name="Palaniappan K."/>
            <person name="Varghese N."/>
            <person name="Mikhailova N."/>
            <person name="Stamatis D."/>
            <person name="Reddy T."/>
            <person name="Daum C."/>
            <person name="Shapiro N."/>
            <person name="Ivanova N."/>
            <person name="Kyrpides N."/>
            <person name="Woyke T."/>
        </authorList>
    </citation>
    <scope>NUCLEOTIDE SEQUENCE [LARGE SCALE GENOMIC DNA]</scope>
    <source>
        <strain evidence="3">GAS496</strain>
    </source>
</reference>
<protein>
    <recommendedName>
        <fullName evidence="4">Modulator of FtsH protease</fullName>
    </recommendedName>
</protein>
<dbReference type="OrthoDB" id="4628752at2"/>
<reference evidence="2 3" key="2">
    <citation type="submission" date="2018-06" db="EMBL/GenBank/DDBJ databases">
        <title>Sequencing of bacterial isolates from soil warming experiment in Harvard Forest, Massachusetts, USA.</title>
        <authorList>
            <person name="Deangelis K.PhD."/>
        </authorList>
    </citation>
    <scope>NUCLEOTIDE SEQUENCE [LARGE SCALE GENOMIC DNA]</scope>
    <source>
        <strain evidence="2 3">GAS496</strain>
    </source>
</reference>
<accession>A0A318HF52</accession>
<evidence type="ECO:0000256" key="1">
    <source>
        <dbReference type="SAM" id="Phobius"/>
    </source>
</evidence>
<dbReference type="AlphaFoldDB" id="A0A318HF52"/>
<dbReference type="RefSeq" id="WP_110317078.1">
    <property type="nucleotide sequence ID" value="NZ_QJJU01000010.1"/>
</dbReference>
<proteinExistence type="predicted"/>
<feature type="transmembrane region" description="Helical" evidence="1">
    <location>
        <begin position="135"/>
        <end position="155"/>
    </location>
</feature>
<feature type="transmembrane region" description="Helical" evidence="1">
    <location>
        <begin position="6"/>
        <end position="31"/>
    </location>
</feature>
<dbReference type="Proteomes" id="UP000247781">
    <property type="component" value="Unassembled WGS sequence"/>
</dbReference>
<evidence type="ECO:0000313" key="3">
    <source>
        <dbReference type="Proteomes" id="UP000247781"/>
    </source>
</evidence>
<gene>
    <name evidence="2" type="ORF">C8E89_11099</name>
</gene>
<feature type="transmembrane region" description="Helical" evidence="1">
    <location>
        <begin position="113"/>
        <end position="129"/>
    </location>
</feature>
<sequence>MHEWDTFAVIVGGSAGALVGLLFVAISIHAGRIAEAADLRGRAAQTLVIFAALLLIALLLAIPEQSQRVLGGEFLVLAVLVAVALILLDRLARNTDSPREVANAVKNINPSTLTALGIAIAGGLMVAGVEWADFVLVPVICAAMVGGLASAYLLLTKLTD</sequence>
<keyword evidence="1" id="KW-1133">Transmembrane helix</keyword>
<evidence type="ECO:0008006" key="4">
    <source>
        <dbReference type="Google" id="ProtNLM"/>
    </source>
</evidence>
<organism evidence="2 3">
    <name type="scientific">Mycolicibacterium moriokaense</name>
    <dbReference type="NCBI Taxonomy" id="39691"/>
    <lineage>
        <taxon>Bacteria</taxon>
        <taxon>Bacillati</taxon>
        <taxon>Actinomycetota</taxon>
        <taxon>Actinomycetes</taxon>
        <taxon>Mycobacteriales</taxon>
        <taxon>Mycobacteriaceae</taxon>
        <taxon>Mycolicibacterium</taxon>
    </lineage>
</organism>